<dbReference type="Proteomes" id="UP000234328">
    <property type="component" value="Unassembled WGS sequence"/>
</dbReference>
<organism evidence="2 3">
    <name type="scientific">Pollutimonas nitritireducens</name>
    <dbReference type="NCBI Taxonomy" id="2045209"/>
    <lineage>
        <taxon>Bacteria</taxon>
        <taxon>Pseudomonadati</taxon>
        <taxon>Pseudomonadota</taxon>
        <taxon>Betaproteobacteria</taxon>
        <taxon>Burkholderiales</taxon>
        <taxon>Alcaligenaceae</taxon>
        <taxon>Pollutimonas</taxon>
    </lineage>
</organism>
<dbReference type="Pfam" id="PF03401">
    <property type="entry name" value="TctC"/>
    <property type="match status" value="1"/>
</dbReference>
<evidence type="ECO:0000313" key="2">
    <source>
        <dbReference type="EMBL" id="PLC53410.1"/>
    </source>
</evidence>
<accession>A0A2N4UEG1</accession>
<dbReference type="SUPFAM" id="SSF53850">
    <property type="entry name" value="Periplasmic binding protein-like II"/>
    <property type="match status" value="1"/>
</dbReference>
<gene>
    <name evidence="2" type="ORF">CR155_14190</name>
</gene>
<dbReference type="PANTHER" id="PTHR42928:SF5">
    <property type="entry name" value="BLR1237 PROTEIN"/>
    <property type="match status" value="1"/>
</dbReference>
<comment type="caution">
    <text evidence="2">The sequence shown here is derived from an EMBL/GenBank/DDBJ whole genome shotgun (WGS) entry which is preliminary data.</text>
</comment>
<dbReference type="InterPro" id="IPR005064">
    <property type="entry name" value="BUG"/>
</dbReference>
<dbReference type="PIRSF" id="PIRSF017082">
    <property type="entry name" value="YflP"/>
    <property type="match status" value="1"/>
</dbReference>
<keyword evidence="3" id="KW-1185">Reference proteome</keyword>
<dbReference type="Gene3D" id="3.40.190.10">
    <property type="entry name" value="Periplasmic binding protein-like II"/>
    <property type="match status" value="1"/>
</dbReference>
<dbReference type="RefSeq" id="WP_102070681.1">
    <property type="nucleotide sequence ID" value="NZ_PDNV01000008.1"/>
</dbReference>
<sequence length="338" mass="35441">MTLFKKGGQPRAASTFIGHPGLWRTSLATLFVSSVLLGSAAAQDAYPSKAITIVSPFSAGGGTDFLARLLASELGKATGRTVLVENRPGANGMIGSDYVAKARPDGYTLVLGTVGTHGINQAVYDNVPYDTVKDFSPISLIARTPMLVLANPSVKANNVGELIELAKHQSAPMIFSSAGVGSVGHVAGELFAQEAGIELLHAPYKGAAPAAIDLVGGQVPLMFGTPVSTATYVSAGKVKILGVTSAHRSRLVPDVPTLNEQGFKDFDVSTWYGLLAPAGTPPPIVQLLAQKTRTFLADPLIQQQLLQQGLETVGNSPEEFSELIRAEVNKWAKVSIPK</sequence>
<dbReference type="CDD" id="cd13578">
    <property type="entry name" value="PBP2_Bug27"/>
    <property type="match status" value="1"/>
</dbReference>
<dbReference type="OrthoDB" id="8679153at2"/>
<dbReference type="InterPro" id="IPR042100">
    <property type="entry name" value="Bug_dom1"/>
</dbReference>
<evidence type="ECO:0000256" key="1">
    <source>
        <dbReference type="ARBA" id="ARBA00006987"/>
    </source>
</evidence>
<reference evidence="2 3" key="1">
    <citation type="submission" date="2017-10" db="EMBL/GenBank/DDBJ databases">
        <title>Two draft genome sequences of Pusillimonas sp. strains isolated from a nitrate- and radionuclide-contaminated groundwater in Russia.</title>
        <authorList>
            <person name="Grouzdev D.S."/>
            <person name="Tourova T.P."/>
            <person name="Goeva M.A."/>
            <person name="Babich T.L."/>
            <person name="Sokolova D.S."/>
            <person name="Abdullin R."/>
            <person name="Poltaraus A.B."/>
            <person name="Toshchakov S.V."/>
            <person name="Nazina T.N."/>
        </authorList>
    </citation>
    <scope>NUCLEOTIDE SEQUENCE [LARGE SCALE GENOMIC DNA]</scope>
    <source>
        <strain evidence="2 3">JR1/69-2-13</strain>
    </source>
</reference>
<dbReference type="PANTHER" id="PTHR42928">
    <property type="entry name" value="TRICARBOXYLATE-BINDING PROTEIN"/>
    <property type="match status" value="1"/>
</dbReference>
<name>A0A2N4UEG1_9BURK</name>
<proteinExistence type="inferred from homology"/>
<dbReference type="AlphaFoldDB" id="A0A2N4UEG1"/>
<evidence type="ECO:0000313" key="3">
    <source>
        <dbReference type="Proteomes" id="UP000234328"/>
    </source>
</evidence>
<comment type="similarity">
    <text evidence="1">Belongs to the UPF0065 (bug) family.</text>
</comment>
<dbReference type="Gene3D" id="3.40.190.150">
    <property type="entry name" value="Bordetella uptake gene, domain 1"/>
    <property type="match status" value="1"/>
</dbReference>
<protein>
    <submittedName>
        <fullName evidence="2">LacI family transcriptional regulator</fullName>
    </submittedName>
</protein>
<dbReference type="EMBL" id="PDNV01000008">
    <property type="protein sequence ID" value="PLC53410.1"/>
    <property type="molecule type" value="Genomic_DNA"/>
</dbReference>